<protein>
    <submittedName>
        <fullName evidence="2">Uncharacterized protein</fullName>
    </submittedName>
</protein>
<organism evidence="2 3">
    <name type="scientific">Nonomuraea purpurea</name>
    <dbReference type="NCBI Taxonomy" id="1849276"/>
    <lineage>
        <taxon>Bacteria</taxon>
        <taxon>Bacillati</taxon>
        <taxon>Actinomycetota</taxon>
        <taxon>Actinomycetes</taxon>
        <taxon>Streptosporangiales</taxon>
        <taxon>Streptosporangiaceae</taxon>
        <taxon>Nonomuraea</taxon>
    </lineage>
</organism>
<dbReference type="Proteomes" id="UP001595851">
    <property type="component" value="Unassembled WGS sequence"/>
</dbReference>
<feature type="region of interest" description="Disordered" evidence="1">
    <location>
        <begin position="1"/>
        <end position="40"/>
    </location>
</feature>
<dbReference type="EMBL" id="JBHSBI010000028">
    <property type="protein sequence ID" value="MFC4013539.1"/>
    <property type="molecule type" value="Genomic_DNA"/>
</dbReference>
<dbReference type="RefSeq" id="WP_379533395.1">
    <property type="nucleotide sequence ID" value="NZ_JBHSBI010000028.1"/>
</dbReference>
<accession>A0ABV8GKU2</accession>
<feature type="region of interest" description="Disordered" evidence="1">
    <location>
        <begin position="99"/>
        <end position="135"/>
    </location>
</feature>
<gene>
    <name evidence="2" type="ORF">ACFOY2_40365</name>
</gene>
<sequence length="155" mass="17259">MNKTVPAIGKRPKYGNFDEPSGEIYRAPAKGGRGKHVMTPDDQDSVEICVRKRTRIRVRDTRCDDEDSGYVWYYIPLSRKVPAVGKKAATGSFRESMYGETFRADPGGGKGRKIKTEAPDTDTDDPDVALPTPTQTRARQCTTVWVGKVMTQRCS</sequence>
<comment type="caution">
    <text evidence="2">The sequence shown here is derived from an EMBL/GenBank/DDBJ whole genome shotgun (WGS) entry which is preliminary data.</text>
</comment>
<reference evidence="3" key="1">
    <citation type="journal article" date="2019" name="Int. J. Syst. Evol. Microbiol.">
        <title>The Global Catalogue of Microorganisms (GCM) 10K type strain sequencing project: providing services to taxonomists for standard genome sequencing and annotation.</title>
        <authorList>
            <consortium name="The Broad Institute Genomics Platform"/>
            <consortium name="The Broad Institute Genome Sequencing Center for Infectious Disease"/>
            <person name="Wu L."/>
            <person name="Ma J."/>
        </authorList>
    </citation>
    <scope>NUCLEOTIDE SEQUENCE [LARGE SCALE GENOMIC DNA]</scope>
    <source>
        <strain evidence="3">TBRC 1276</strain>
    </source>
</reference>
<evidence type="ECO:0000256" key="1">
    <source>
        <dbReference type="SAM" id="MobiDB-lite"/>
    </source>
</evidence>
<name>A0ABV8GKU2_9ACTN</name>
<evidence type="ECO:0000313" key="3">
    <source>
        <dbReference type="Proteomes" id="UP001595851"/>
    </source>
</evidence>
<evidence type="ECO:0000313" key="2">
    <source>
        <dbReference type="EMBL" id="MFC4013539.1"/>
    </source>
</evidence>
<proteinExistence type="predicted"/>
<keyword evidence="3" id="KW-1185">Reference proteome</keyword>